<dbReference type="Proteomes" id="UP000447434">
    <property type="component" value="Chromosome 13"/>
</dbReference>
<proteinExistence type="predicted"/>
<protein>
    <submittedName>
        <fullName evidence="2">Uncharacterized protein</fullName>
    </submittedName>
</protein>
<dbReference type="AlphaFoldDB" id="A0A6A4PJR1"/>
<name>A0A6A4PJR1_LUPAL</name>
<feature type="compositionally biased region" description="Acidic residues" evidence="1">
    <location>
        <begin position="314"/>
        <end position="323"/>
    </location>
</feature>
<reference evidence="3" key="1">
    <citation type="journal article" date="2020" name="Nat. Commun.">
        <title>Genome sequence of the cluster root forming white lupin.</title>
        <authorList>
            <person name="Hufnagel B."/>
            <person name="Marques A."/>
            <person name="Soriano A."/>
            <person name="Marques L."/>
            <person name="Divol F."/>
            <person name="Doumas P."/>
            <person name="Sallet E."/>
            <person name="Mancinotti D."/>
            <person name="Carrere S."/>
            <person name="Marande W."/>
            <person name="Arribat S."/>
            <person name="Keller J."/>
            <person name="Huneau C."/>
            <person name="Blein T."/>
            <person name="Aime D."/>
            <person name="Laguerre M."/>
            <person name="Taylor J."/>
            <person name="Schubert V."/>
            <person name="Nelson M."/>
            <person name="Geu-Flores F."/>
            <person name="Crespi M."/>
            <person name="Gallardo-Guerrero K."/>
            <person name="Delaux P.-M."/>
            <person name="Salse J."/>
            <person name="Berges H."/>
            <person name="Guyot R."/>
            <person name="Gouzy J."/>
            <person name="Peret B."/>
        </authorList>
    </citation>
    <scope>NUCLEOTIDE SEQUENCE [LARGE SCALE GENOMIC DNA]</scope>
    <source>
        <strain evidence="3">cv. Amiga</strain>
    </source>
</reference>
<dbReference type="PANTHER" id="PTHR35834">
    <property type="entry name" value="ARMADILLO-TYPE FOLD PROTEIN-RELATED"/>
    <property type="match status" value="1"/>
</dbReference>
<evidence type="ECO:0000313" key="3">
    <source>
        <dbReference type="Proteomes" id="UP000447434"/>
    </source>
</evidence>
<keyword evidence="3" id="KW-1185">Reference proteome</keyword>
<dbReference type="SUPFAM" id="SSF48371">
    <property type="entry name" value="ARM repeat"/>
    <property type="match status" value="1"/>
</dbReference>
<dbReference type="PANTHER" id="PTHR35834:SF2">
    <property type="entry name" value="ATAXIN-10 DOMAIN-CONTAINING PROTEIN"/>
    <property type="match status" value="1"/>
</dbReference>
<organism evidence="2 3">
    <name type="scientific">Lupinus albus</name>
    <name type="common">White lupine</name>
    <name type="synonym">Lupinus termis</name>
    <dbReference type="NCBI Taxonomy" id="3870"/>
    <lineage>
        <taxon>Eukaryota</taxon>
        <taxon>Viridiplantae</taxon>
        <taxon>Streptophyta</taxon>
        <taxon>Embryophyta</taxon>
        <taxon>Tracheophyta</taxon>
        <taxon>Spermatophyta</taxon>
        <taxon>Magnoliopsida</taxon>
        <taxon>eudicotyledons</taxon>
        <taxon>Gunneridae</taxon>
        <taxon>Pentapetalae</taxon>
        <taxon>rosids</taxon>
        <taxon>fabids</taxon>
        <taxon>Fabales</taxon>
        <taxon>Fabaceae</taxon>
        <taxon>Papilionoideae</taxon>
        <taxon>50 kb inversion clade</taxon>
        <taxon>genistoids sensu lato</taxon>
        <taxon>core genistoids</taxon>
        <taxon>Genisteae</taxon>
        <taxon>Lupinus</taxon>
    </lineage>
</organism>
<dbReference type="InterPro" id="IPR011989">
    <property type="entry name" value="ARM-like"/>
</dbReference>
<dbReference type="OrthoDB" id="779821at2759"/>
<dbReference type="Gene3D" id="1.25.10.10">
    <property type="entry name" value="Leucine-rich Repeat Variant"/>
    <property type="match status" value="1"/>
</dbReference>
<sequence>MDELSNSKDENENSPKMLQVLEALKQASHDLQHDHHHHSNSNSPSIKALLELQTESDNILSSDPNLSTLSQHLTRLKSLVDTLNCSNAHLSLRSFLTRRISTHSISRVAGSIETEIQAWIHRESVETLSRTLRDPNHNPDELVTLLTQFDERVSHGFNRKLQDLVLKFKIFSSLENILFDPKCCKGVREHAGEAVAALIQFNKDVFVGQVSMGSTILALMGMSSLHSIEVLCSLIRLIRSPFVDEIESNGEIPKILALLNSNEIQIRVLAMDCVLEIGYFGRKETVDAMMKEGLVKKLVELQRSEVGGDLIELNNDESEEKNEEGEKGKRENMQKRFLEKHPFASCVARFAMQLEIGEGLRQREKRAFKIEILTKVREASVSDAEYATIVAEILWCSSL</sequence>
<evidence type="ECO:0000313" key="2">
    <source>
        <dbReference type="EMBL" id="KAE9601778.1"/>
    </source>
</evidence>
<feature type="compositionally biased region" description="Basic and acidic residues" evidence="1">
    <location>
        <begin position="324"/>
        <end position="333"/>
    </location>
</feature>
<feature type="region of interest" description="Disordered" evidence="1">
    <location>
        <begin position="312"/>
        <end position="333"/>
    </location>
</feature>
<gene>
    <name evidence="2" type="ORF">Lalb_Chr13g0301421</name>
</gene>
<dbReference type="InterPro" id="IPR016024">
    <property type="entry name" value="ARM-type_fold"/>
</dbReference>
<accession>A0A6A4PJR1</accession>
<dbReference type="EMBL" id="WOCE01000013">
    <property type="protein sequence ID" value="KAE9601778.1"/>
    <property type="molecule type" value="Genomic_DNA"/>
</dbReference>
<evidence type="ECO:0000256" key="1">
    <source>
        <dbReference type="SAM" id="MobiDB-lite"/>
    </source>
</evidence>
<comment type="caution">
    <text evidence="2">The sequence shown here is derived from an EMBL/GenBank/DDBJ whole genome shotgun (WGS) entry which is preliminary data.</text>
</comment>